<evidence type="ECO:0000256" key="4">
    <source>
        <dbReference type="ARBA" id="ARBA00022801"/>
    </source>
</evidence>
<dbReference type="InterPro" id="IPR025202">
    <property type="entry name" value="PLD-like_dom"/>
</dbReference>
<name>A0ABT7MJY3_9BACL</name>
<feature type="domain" description="PLD phosphodiesterase" evidence="7">
    <location>
        <begin position="387"/>
        <end position="416"/>
    </location>
</feature>
<proteinExistence type="inferred from homology"/>
<dbReference type="CDD" id="cd09129">
    <property type="entry name" value="PLDc_unchar2_1"/>
    <property type="match status" value="1"/>
</dbReference>
<evidence type="ECO:0000256" key="3">
    <source>
        <dbReference type="ARBA" id="ARBA00012027"/>
    </source>
</evidence>
<dbReference type="InterPro" id="IPR051406">
    <property type="entry name" value="PLD_domain"/>
</dbReference>
<evidence type="ECO:0000313" key="9">
    <source>
        <dbReference type="Proteomes" id="UP001230807"/>
    </source>
</evidence>
<keyword evidence="5" id="KW-0442">Lipid degradation</keyword>
<protein>
    <recommendedName>
        <fullName evidence="3">phospholipase D</fullName>
        <ecNumber evidence="3">3.1.4.4</ecNumber>
    </recommendedName>
</protein>
<comment type="caution">
    <text evidence="8">The sequence shown here is derived from an EMBL/GenBank/DDBJ whole genome shotgun (WGS) entry which is preliminary data.</text>
</comment>
<evidence type="ECO:0000256" key="5">
    <source>
        <dbReference type="ARBA" id="ARBA00022963"/>
    </source>
</evidence>
<dbReference type="PANTHER" id="PTHR43856:SF1">
    <property type="entry name" value="MITOCHONDRIAL CARDIOLIPIN HYDROLASE"/>
    <property type="match status" value="1"/>
</dbReference>
<evidence type="ECO:0000256" key="6">
    <source>
        <dbReference type="ARBA" id="ARBA00023098"/>
    </source>
</evidence>
<comment type="catalytic activity">
    <reaction evidence="1">
        <text>a 1,2-diacyl-sn-glycero-3-phosphocholine + H2O = a 1,2-diacyl-sn-glycero-3-phosphate + choline + H(+)</text>
        <dbReference type="Rhea" id="RHEA:14445"/>
        <dbReference type="ChEBI" id="CHEBI:15354"/>
        <dbReference type="ChEBI" id="CHEBI:15377"/>
        <dbReference type="ChEBI" id="CHEBI:15378"/>
        <dbReference type="ChEBI" id="CHEBI:57643"/>
        <dbReference type="ChEBI" id="CHEBI:58608"/>
        <dbReference type="EC" id="3.1.4.4"/>
    </reaction>
</comment>
<evidence type="ECO:0000256" key="1">
    <source>
        <dbReference type="ARBA" id="ARBA00000798"/>
    </source>
</evidence>
<keyword evidence="6" id="KW-0443">Lipid metabolism</keyword>
<dbReference type="EC" id="3.1.4.4" evidence="3"/>
<gene>
    <name evidence="8" type="ORF">QR695_01800</name>
</gene>
<dbReference type="Pfam" id="PF13091">
    <property type="entry name" value="PLDc_2"/>
    <property type="match status" value="1"/>
</dbReference>
<sequence>MERKKRKKGWLKWGLAVFALLFLITMVYHQVKPLPDGVSRASEPVAISDDQIDFLFDLTYQGEDTEVNEQEIFQDVERSIREAREYIVMDFFLFNPYSNEDRQYPDITASLSSALLEQMEAYPDMNVVLITDEINTTYNGHASDHLDVLKEAGAEIVYTNLDALRDPNILYSTLYRIGFQWFGDSQNGWLPNPMVKTAPDITIRSYLRLLNVKANHRKVMVTENDGFVLSANPHDASGYHSNVGVRLDGPILADILEGEEAIATFSKGDAERFPSEEKLANLRDEPSEGPMQIRYVTESKIQDAVINAMEEAESGETIWIGMFYLADRNIIQAIHEAAERGVFVKLILDPNTNAFGRDKSGLPNLPVAAELNTVNPEQIEIRWYDVSEEQYHPKMLYVEGDRRVVVIGSGNYTTRNMNDYNLEADVEVVTTEETEFIREIDGYFKRLWNNEQGTYTLAYDEIQTDLPIGKYVIYWLQKLTWTMTY</sequence>
<keyword evidence="4" id="KW-0378">Hydrolase</keyword>
<dbReference type="SUPFAM" id="SSF56024">
    <property type="entry name" value="Phospholipase D/nuclease"/>
    <property type="match status" value="2"/>
</dbReference>
<dbReference type="CDD" id="cd09130">
    <property type="entry name" value="PLDc_unchar2_2"/>
    <property type="match status" value="1"/>
</dbReference>
<dbReference type="RefSeq" id="WP_214719505.1">
    <property type="nucleotide sequence ID" value="NZ_CP183077.1"/>
</dbReference>
<reference evidence="8 9" key="1">
    <citation type="submission" date="2023-06" db="EMBL/GenBank/DDBJ databases">
        <title>Influencing factors and mechanism of Cr(VI) reduction by facultative anaerobic Exiguobacterium sp. PY14.</title>
        <authorList>
            <person name="Zou L."/>
        </authorList>
    </citation>
    <scope>NUCLEOTIDE SEQUENCE [LARGE SCALE GENOMIC DNA]</scope>
    <source>
        <strain evidence="8 9">PY14</strain>
    </source>
</reference>
<evidence type="ECO:0000256" key="2">
    <source>
        <dbReference type="ARBA" id="ARBA00008664"/>
    </source>
</evidence>
<dbReference type="Proteomes" id="UP001230807">
    <property type="component" value="Unassembled WGS sequence"/>
</dbReference>
<keyword evidence="9" id="KW-1185">Reference proteome</keyword>
<evidence type="ECO:0000313" key="8">
    <source>
        <dbReference type="EMBL" id="MDL5375734.1"/>
    </source>
</evidence>
<evidence type="ECO:0000259" key="7">
    <source>
        <dbReference type="PROSITE" id="PS50035"/>
    </source>
</evidence>
<dbReference type="Gene3D" id="3.30.870.10">
    <property type="entry name" value="Endonuclease Chain A"/>
    <property type="match status" value="2"/>
</dbReference>
<dbReference type="PROSITE" id="PS50035">
    <property type="entry name" value="PLD"/>
    <property type="match status" value="1"/>
</dbReference>
<dbReference type="PANTHER" id="PTHR43856">
    <property type="entry name" value="CARDIOLIPIN HYDROLASE"/>
    <property type="match status" value="1"/>
</dbReference>
<dbReference type="InterPro" id="IPR001736">
    <property type="entry name" value="PLipase_D/transphosphatidylase"/>
</dbReference>
<organism evidence="8 9">
    <name type="scientific">Exiguobacterium mexicanum</name>
    <dbReference type="NCBI Taxonomy" id="340146"/>
    <lineage>
        <taxon>Bacteria</taxon>
        <taxon>Bacillati</taxon>
        <taxon>Bacillota</taxon>
        <taxon>Bacilli</taxon>
        <taxon>Bacillales</taxon>
        <taxon>Bacillales Family XII. Incertae Sedis</taxon>
        <taxon>Exiguobacterium</taxon>
    </lineage>
</organism>
<dbReference type="EMBL" id="JASWER010000001">
    <property type="protein sequence ID" value="MDL5375734.1"/>
    <property type="molecule type" value="Genomic_DNA"/>
</dbReference>
<accession>A0ABT7MJY3</accession>
<comment type="similarity">
    <text evidence="2">Belongs to the phospholipase D family.</text>
</comment>